<dbReference type="Proteomes" id="UP001056429">
    <property type="component" value="Unassembled WGS sequence"/>
</dbReference>
<dbReference type="EMBL" id="JAGSOJ010000002">
    <property type="protein sequence ID" value="MCM1990594.1"/>
    <property type="molecule type" value="Genomic_DNA"/>
</dbReference>
<gene>
    <name evidence="1" type="ORF">KDK92_12750</name>
</gene>
<evidence type="ECO:0000313" key="1">
    <source>
        <dbReference type="EMBL" id="MCM1990594.1"/>
    </source>
</evidence>
<proteinExistence type="predicted"/>
<reference evidence="1" key="2">
    <citation type="submission" date="2021-04" db="EMBL/GenBank/DDBJ databases">
        <authorList>
            <person name="Dong X."/>
        </authorList>
    </citation>
    <scope>NUCLEOTIDE SEQUENCE</scope>
    <source>
        <strain evidence="1">ZWT</strain>
    </source>
</reference>
<keyword evidence="2" id="KW-1185">Reference proteome</keyword>
<protein>
    <submittedName>
        <fullName evidence="1">Uncharacterized protein</fullName>
    </submittedName>
</protein>
<dbReference type="RefSeq" id="WP_250859657.1">
    <property type="nucleotide sequence ID" value="NZ_JAGSOJ010000002.1"/>
</dbReference>
<organism evidence="1 2">
    <name type="scientific">Oceanirhabdus seepicola</name>
    <dbReference type="NCBI Taxonomy" id="2828781"/>
    <lineage>
        <taxon>Bacteria</taxon>
        <taxon>Bacillati</taxon>
        <taxon>Bacillota</taxon>
        <taxon>Clostridia</taxon>
        <taxon>Eubacteriales</taxon>
        <taxon>Clostridiaceae</taxon>
        <taxon>Oceanirhabdus</taxon>
    </lineage>
</organism>
<name>A0A9J6P1H2_9CLOT</name>
<evidence type="ECO:0000313" key="2">
    <source>
        <dbReference type="Proteomes" id="UP001056429"/>
    </source>
</evidence>
<dbReference type="AlphaFoldDB" id="A0A9J6P1H2"/>
<sequence length="115" mass="13025">MNKPKIKISYTAYDKLMEVIEDRQEINCIKVEAATKGCGPKVSFYFDSVNNDEITDYVDKLPLVYGNDISKDFKTIIIVYRKNSFSVKAERYSDELQGILVAETKGCGGNCGKHR</sequence>
<comment type="caution">
    <text evidence="1">The sequence shown here is derived from an EMBL/GenBank/DDBJ whole genome shotgun (WGS) entry which is preliminary data.</text>
</comment>
<accession>A0A9J6P1H2</accession>
<reference evidence="1" key="1">
    <citation type="journal article" date="2021" name="mSystems">
        <title>Bacteria and Archaea Synergistically Convert Glycine Betaine to Biogenic Methane in the Formosa Cold Seep of the South China Sea.</title>
        <authorList>
            <person name="Li L."/>
            <person name="Zhang W."/>
            <person name="Zhang S."/>
            <person name="Song L."/>
            <person name="Sun Q."/>
            <person name="Zhang H."/>
            <person name="Xiang H."/>
            <person name="Dong X."/>
        </authorList>
    </citation>
    <scope>NUCLEOTIDE SEQUENCE</scope>
    <source>
        <strain evidence="1">ZWT</strain>
    </source>
</reference>